<comment type="caution">
    <text evidence="1">The sequence shown here is derived from an EMBL/GenBank/DDBJ whole genome shotgun (WGS) entry which is preliminary data.</text>
</comment>
<dbReference type="RefSeq" id="WP_344755420.1">
    <property type="nucleotide sequence ID" value="NZ_BAABBW010000004.1"/>
</dbReference>
<reference evidence="2" key="1">
    <citation type="journal article" date="2019" name="Int. J. Syst. Evol. Microbiol.">
        <title>The Global Catalogue of Microorganisms (GCM) 10K type strain sequencing project: providing services to taxonomists for standard genome sequencing and annotation.</title>
        <authorList>
            <consortium name="The Broad Institute Genomics Platform"/>
            <consortium name="The Broad Institute Genome Sequencing Center for Infectious Disease"/>
            <person name="Wu L."/>
            <person name="Ma J."/>
        </authorList>
    </citation>
    <scope>NUCLEOTIDE SEQUENCE [LARGE SCALE GENOMIC DNA]</scope>
    <source>
        <strain evidence="2">JCM 17591</strain>
    </source>
</reference>
<dbReference type="SUPFAM" id="SSF48208">
    <property type="entry name" value="Six-hairpin glycosidases"/>
    <property type="match status" value="1"/>
</dbReference>
<keyword evidence="2" id="KW-1185">Reference proteome</keyword>
<dbReference type="InterPro" id="IPR008928">
    <property type="entry name" value="6-hairpin_glycosidase_sf"/>
</dbReference>
<organism evidence="1 2">
    <name type="scientific">Gryllotalpicola koreensis</name>
    <dbReference type="NCBI Taxonomy" id="993086"/>
    <lineage>
        <taxon>Bacteria</taxon>
        <taxon>Bacillati</taxon>
        <taxon>Actinomycetota</taxon>
        <taxon>Actinomycetes</taxon>
        <taxon>Micrococcales</taxon>
        <taxon>Microbacteriaceae</taxon>
        <taxon>Gryllotalpicola</taxon>
    </lineage>
</organism>
<dbReference type="Proteomes" id="UP001501079">
    <property type="component" value="Unassembled WGS sequence"/>
</dbReference>
<dbReference type="EMBL" id="BAABBW010000004">
    <property type="protein sequence ID" value="GAA4178050.1"/>
    <property type="molecule type" value="Genomic_DNA"/>
</dbReference>
<sequence>MLRQPLPGSPGVLLQVAAEAAAATPFEFELGLTERAEDRWDAAVEVRFTGRQPVEARIAVALVVPEADAPHWLIPGLFYAENRPRGNDRLFPRFEIGAAPEAAREMTSSSWGFRADRCATPAVFLWPGEGRGGFALAVAETTELGLSGVGFAHDAEADDAQLRLSFPFREYPITYYGDSEPRPPQEEAYRWQPGEVRTLRFSVFAIGPDRHGYDPVLRALHAESVPAAPIEPWVDVAEAAALAAEGLTRWHFDSDPGVLLETVGFDREVTGRDGFTVDRQAMHVGWVSGIPWAYALLAHGLRTGDDGVRDAGRAVIDTITGALAPCGTFWGVWYRDHGWSQSWSHVRGALHARTLGEASLFLCRALAQEPGHPQWEAALRSNLDAVVARQRADGNLGTLHHAVTGEVLSWQGSAGLTWVAALVEAADRDPAYLAAAMRAGEYYASFVEREYLHGAPEDVDLAPTSEDGYLAVMSYAALYRRTGEERWLRLAARAADWTLTFRYSYNVTFDPRTMLGVYGFASRGADQASPSNQHLHAYGLVCTREFAELSEWTGDAYYGARAEESLACFRQFIARTDGDFNAYRGMVTERYYQTACFQPKGMLLTLSHAWSAGALLLACEQTLARAASRGLAVLGTLTPTSHRSTPLRPEDLP</sequence>
<protein>
    <submittedName>
        <fullName evidence="1">Uncharacterized protein</fullName>
    </submittedName>
</protein>
<evidence type="ECO:0000313" key="2">
    <source>
        <dbReference type="Proteomes" id="UP001501079"/>
    </source>
</evidence>
<name>A0ABP8A5G7_9MICO</name>
<gene>
    <name evidence="1" type="ORF">GCM10022287_27770</name>
</gene>
<accession>A0ABP8A5G7</accession>
<proteinExistence type="predicted"/>
<evidence type="ECO:0000313" key="1">
    <source>
        <dbReference type="EMBL" id="GAA4178050.1"/>
    </source>
</evidence>